<comment type="caution">
    <text evidence="3">The sequence shown here is derived from an EMBL/GenBank/DDBJ whole genome shotgun (WGS) entry which is preliminary data.</text>
</comment>
<feature type="signal peptide" evidence="2">
    <location>
        <begin position="1"/>
        <end position="26"/>
    </location>
</feature>
<evidence type="ECO:0008006" key="5">
    <source>
        <dbReference type="Google" id="ProtNLM"/>
    </source>
</evidence>
<evidence type="ECO:0000313" key="4">
    <source>
        <dbReference type="Proteomes" id="UP000518300"/>
    </source>
</evidence>
<dbReference type="AlphaFoldDB" id="A0A848L7Y9"/>
<feature type="chain" id="PRO_5032516139" description="Hyalin repeat protein" evidence="2">
    <location>
        <begin position="27"/>
        <end position="931"/>
    </location>
</feature>
<keyword evidence="2" id="KW-0732">Signal</keyword>
<evidence type="ECO:0000313" key="3">
    <source>
        <dbReference type="EMBL" id="NMO14372.1"/>
    </source>
</evidence>
<reference evidence="3 4" key="1">
    <citation type="submission" date="2020-04" db="EMBL/GenBank/DDBJ databases">
        <title>Draft genome of Pyxidicoccus fallax type strain.</title>
        <authorList>
            <person name="Whitworth D.E."/>
        </authorList>
    </citation>
    <scope>NUCLEOTIDE SEQUENCE [LARGE SCALE GENOMIC DNA]</scope>
    <source>
        <strain evidence="3 4">DSM 14698</strain>
    </source>
</reference>
<feature type="region of interest" description="Disordered" evidence="1">
    <location>
        <begin position="912"/>
        <end position="931"/>
    </location>
</feature>
<gene>
    <name evidence="3" type="ORF">HG543_05805</name>
</gene>
<dbReference type="SUPFAM" id="SSF50993">
    <property type="entry name" value="Peptidase/esterase 'gauge' domain"/>
    <property type="match status" value="1"/>
</dbReference>
<protein>
    <recommendedName>
        <fullName evidence="5">Hyalin repeat protein</fullName>
    </recommendedName>
</protein>
<dbReference type="NCBIfam" id="TIGR04534">
    <property type="entry name" value="ELWxxDGT_rpt"/>
    <property type="match status" value="2"/>
</dbReference>
<evidence type="ECO:0000256" key="2">
    <source>
        <dbReference type="SAM" id="SignalP"/>
    </source>
</evidence>
<dbReference type="EMBL" id="JABBJJ010000017">
    <property type="protein sequence ID" value="NMO14372.1"/>
    <property type="molecule type" value="Genomic_DNA"/>
</dbReference>
<organism evidence="3 4">
    <name type="scientific">Pyxidicoccus fallax</name>
    <dbReference type="NCBI Taxonomy" id="394095"/>
    <lineage>
        <taxon>Bacteria</taxon>
        <taxon>Pseudomonadati</taxon>
        <taxon>Myxococcota</taxon>
        <taxon>Myxococcia</taxon>
        <taxon>Myxococcales</taxon>
        <taxon>Cystobacterineae</taxon>
        <taxon>Myxococcaceae</taxon>
        <taxon>Pyxidicoccus</taxon>
    </lineage>
</organism>
<proteinExistence type="predicted"/>
<dbReference type="Proteomes" id="UP000518300">
    <property type="component" value="Unassembled WGS sequence"/>
</dbReference>
<evidence type="ECO:0000256" key="1">
    <source>
        <dbReference type="SAM" id="MobiDB-lite"/>
    </source>
</evidence>
<name>A0A848L7Y9_9BACT</name>
<accession>A0A848L7Y9</accession>
<sequence>MTHLSLTRGSLWLALLPLLGCGTSSPDGGAAASDTPPTSQALPLTSSAELLRDVNARPSPFPPILSGSVPLANGTTLLVIEDSLTGAELWRSDGTVAGTSLLQDLTPGVLSFSEGTTNVTAAGNTAFFFSARSYLGRTGLWKTDGTTPGTVLLQEFEGDDDDYDERRGNIVPFGSGAVFTFGNALWKTDGTAAGTRELKRFPPVRFYDHEFNGVSAGVALSSVVLFLGNDPTTGMELWRTNGTPEGTVPVKDLIPGTESSTIVRYARLGSNTLFVTGGSQDQLWRSNGTPQGTVLVHTSESFIDTLVTAGSNVFFATGQALWKTNGTPLGTVEVRPFSSWAPYRLAPLGNRVFFVANDEAGHEPWVSDGTPLGTSRVADLWPGAGDSQASNFFAWKGRLYFQATPRAGVLGLYKTDGTSVGTVELKTWDGYADEYPFSRLDPVSLENLLAFHVEPPAGGVELWRTDGTVAGTRLLEPLRPGTTQTSQASLLNLGILDGYVFFLASEDGGDLSLWKSDGTPTGTSRVKTFANTEVERFAESAPGQRVGTSLYFALKDGTHGEELWRTDGTEAGTVRVKDIAPGEEGSDPSNLVELGGALLFTTGDYDPMRLWKSDGTEAGTVQVVPEGPEVPLTEAHGFTKLGARVLFAAKDAQERDVLWTTDGTPTGTQALKTFEADDGFSSTWVDEVTSAGGLVYFSVTEFTDAPMAAPVHLWKSDGTAAGTVRVSPQAFRSIEQLAWVNGHLYFSGEDETHGAELWVSDGTAAGTRMLVDLNPGAGSSHPGQFAKVGTAVFFAATDGSHGFEPWVTNGTSQGTTPLADIWPGAESGVRYFSDEGTSFITPLALEDRGLVLFVAAEPGGGAELWRTDGTVAGTYRQVDALPGPLSADPSNIARLGDRLFFFAADETHGREPWGMPLDPAPVTARASGKAP</sequence>
<dbReference type="RefSeq" id="WP_169343665.1">
    <property type="nucleotide sequence ID" value="NZ_JABBJJ010000017.1"/>
</dbReference>
<keyword evidence="4" id="KW-1185">Reference proteome</keyword>
<dbReference type="InterPro" id="IPR030916">
    <property type="entry name" value="ELWxxDGT_rpt"/>
</dbReference>